<evidence type="ECO:0000313" key="2">
    <source>
        <dbReference type="EMBL" id="CCD28601.1"/>
    </source>
</evidence>
<evidence type="ECO:0000313" key="3">
    <source>
        <dbReference type="Proteomes" id="UP000054051"/>
    </source>
</evidence>
<gene>
    <name evidence="2" type="ORF">CAGGBEG34_1020004</name>
</gene>
<reference evidence="2 3" key="1">
    <citation type="submission" date="2011-08" db="EMBL/GenBank/DDBJ databases">
        <title>The genome of the obligate endobacterium of an arbuscular mycorrhizal fungus reveals an interphylum network of nutritional interactions.</title>
        <authorList>
            <person name="Ghignone S."/>
            <person name="Salvioli A."/>
            <person name="Anca I."/>
            <person name="Lumini E."/>
            <person name="Ortu G."/>
            <person name="Petiti L."/>
            <person name="Cruveiller S."/>
            <person name="Bianciotto V."/>
            <person name="Piffanelli P."/>
            <person name="Lanfranco L."/>
            <person name="Bonfante P."/>
        </authorList>
    </citation>
    <scope>NUCLEOTIDE SEQUENCE [LARGE SCALE GENOMIC DNA]</scope>
    <source>
        <strain evidence="2 3">BEG34</strain>
    </source>
</reference>
<proteinExistence type="predicted"/>
<name>G2J761_9BURK</name>
<organism evidence="2 3">
    <name type="scientific">Candidatus Glomeribacter gigasporarum BEG34</name>
    <dbReference type="NCBI Taxonomy" id="1070319"/>
    <lineage>
        <taxon>Bacteria</taxon>
        <taxon>Pseudomonadati</taxon>
        <taxon>Pseudomonadota</taxon>
        <taxon>Betaproteobacteria</taxon>
        <taxon>Burkholderiales</taxon>
        <taxon>Burkholderiaceae</taxon>
        <taxon>Candidatus Glomeribacter</taxon>
    </lineage>
</organism>
<dbReference type="EMBL" id="CAFB01000003">
    <property type="protein sequence ID" value="CCD28601.1"/>
    <property type="molecule type" value="Genomic_DNA"/>
</dbReference>
<sequence length="90" mass="9388">MLYVGMCLTLCNTCFGLINVVPDQVLTWIGGSMSSRIGTDMDDKTKAHHGQAVSHAGSHASRVFGKDRGSAGNGSGGNIGRPGPTERRKG</sequence>
<keyword evidence="3" id="KW-1185">Reference proteome</keyword>
<evidence type="ECO:0000256" key="1">
    <source>
        <dbReference type="SAM" id="MobiDB-lite"/>
    </source>
</evidence>
<feature type="compositionally biased region" description="Gly residues" evidence="1">
    <location>
        <begin position="71"/>
        <end position="80"/>
    </location>
</feature>
<accession>G2J761</accession>
<dbReference type="Proteomes" id="UP000054051">
    <property type="component" value="Unassembled WGS sequence"/>
</dbReference>
<comment type="caution">
    <text evidence="2">The sequence shown here is derived from an EMBL/GenBank/DDBJ whole genome shotgun (WGS) entry which is preliminary data.</text>
</comment>
<feature type="region of interest" description="Disordered" evidence="1">
    <location>
        <begin position="37"/>
        <end position="90"/>
    </location>
</feature>
<dbReference type="AlphaFoldDB" id="G2J761"/>
<dbReference type="STRING" id="1070319.CAGGBEG34_1020004"/>
<protein>
    <submittedName>
        <fullName evidence="2">Uncharacterized protein</fullName>
    </submittedName>
</protein>